<dbReference type="Proteomes" id="UP001188597">
    <property type="component" value="Unassembled WGS sequence"/>
</dbReference>
<gene>
    <name evidence="1" type="ORF">RJ639_005794</name>
</gene>
<proteinExistence type="predicted"/>
<comment type="caution">
    <text evidence="1">The sequence shown here is derived from an EMBL/GenBank/DDBJ whole genome shotgun (WGS) entry which is preliminary data.</text>
</comment>
<protein>
    <recommendedName>
        <fullName evidence="3">F-box associated domain-containing protein</fullName>
    </recommendedName>
</protein>
<evidence type="ECO:0000313" key="2">
    <source>
        <dbReference type="Proteomes" id="UP001188597"/>
    </source>
</evidence>
<dbReference type="EMBL" id="JAVXUP010001110">
    <property type="protein sequence ID" value="KAK3015854.1"/>
    <property type="molecule type" value="Genomic_DNA"/>
</dbReference>
<accession>A0AA89AT39</accession>
<keyword evidence="2" id="KW-1185">Reference proteome</keyword>
<evidence type="ECO:0000313" key="1">
    <source>
        <dbReference type="EMBL" id="KAK3015854.1"/>
    </source>
</evidence>
<name>A0AA89AT39_9ASTE</name>
<sequence length="255" mass="28892">MDSAVEGLMIDRLCNAYVNGFLHWLAIKQNGRLIISFDLRREVFGEITLPPVAHEPFHSRLGVWKGGLIVMFFFDDPSIDWGSEIWSLSDGAWRKDLIIHPSHREFAFLGSRANKILFARCRSETLHLYNRSHMTITSVGLPGPVSIDVDVVDYRESLAKLNGAKVLSKTMEISARAKGQGRRTRTWNHICLGLVGAYISSLIPTHRDGCYKEEAERPAFVDNPVYPQIEKLAGNEENNGESYKQQYIQANLRAF</sequence>
<dbReference type="AlphaFoldDB" id="A0AA89AT39"/>
<organism evidence="1 2">
    <name type="scientific">Escallonia herrerae</name>
    <dbReference type="NCBI Taxonomy" id="1293975"/>
    <lineage>
        <taxon>Eukaryota</taxon>
        <taxon>Viridiplantae</taxon>
        <taxon>Streptophyta</taxon>
        <taxon>Embryophyta</taxon>
        <taxon>Tracheophyta</taxon>
        <taxon>Spermatophyta</taxon>
        <taxon>Magnoliopsida</taxon>
        <taxon>eudicotyledons</taxon>
        <taxon>Gunneridae</taxon>
        <taxon>Pentapetalae</taxon>
        <taxon>asterids</taxon>
        <taxon>campanulids</taxon>
        <taxon>Escalloniales</taxon>
        <taxon>Escalloniaceae</taxon>
        <taxon>Escallonia</taxon>
    </lineage>
</organism>
<evidence type="ECO:0008006" key="3">
    <source>
        <dbReference type="Google" id="ProtNLM"/>
    </source>
</evidence>
<reference evidence="1" key="1">
    <citation type="submission" date="2022-12" db="EMBL/GenBank/DDBJ databases">
        <title>Draft genome assemblies for two species of Escallonia (Escalloniales).</title>
        <authorList>
            <person name="Chanderbali A."/>
            <person name="Dervinis C."/>
            <person name="Anghel I."/>
            <person name="Soltis D."/>
            <person name="Soltis P."/>
            <person name="Zapata F."/>
        </authorList>
    </citation>
    <scope>NUCLEOTIDE SEQUENCE</scope>
    <source>
        <strain evidence="1">UCBG64.0493</strain>
        <tissue evidence="1">Leaf</tissue>
    </source>
</reference>